<organism evidence="5 9">
    <name type="scientific">Agrobacterium vitis</name>
    <name type="common">Rhizobium vitis</name>
    <dbReference type="NCBI Taxonomy" id="373"/>
    <lineage>
        <taxon>Bacteria</taxon>
        <taxon>Pseudomonadati</taxon>
        <taxon>Pseudomonadota</taxon>
        <taxon>Alphaproteobacteria</taxon>
        <taxon>Hyphomicrobiales</taxon>
        <taxon>Rhizobiaceae</taxon>
        <taxon>Rhizobium/Agrobacterium group</taxon>
        <taxon>Agrobacterium</taxon>
    </lineage>
</organism>
<dbReference type="Proteomes" id="UP000436692">
    <property type="component" value="Unassembled WGS sequence"/>
</dbReference>
<dbReference type="AlphaFoldDB" id="A0A109CRN9"/>
<gene>
    <name evidence="5" type="ORF">DXT89_26765</name>
    <name evidence="7" type="ORF">GOZ88_26435</name>
    <name evidence="6" type="ORF">GOZ95_27045</name>
</gene>
<evidence type="ECO:0000313" key="7">
    <source>
        <dbReference type="EMBL" id="MVA59615.1"/>
    </source>
</evidence>
<evidence type="ECO:0000313" key="10">
    <source>
        <dbReference type="Proteomes" id="UP000440716"/>
    </source>
</evidence>
<dbReference type="RefSeq" id="WP_060718528.1">
    <property type="nucleotide sequence ID" value="NZ_CP055267.1"/>
</dbReference>
<dbReference type="Gene3D" id="3.40.50.720">
    <property type="entry name" value="NAD(P)-binding Rossmann-like Domain"/>
    <property type="match status" value="1"/>
</dbReference>
<name>A0A109CRN9_AGRVI</name>
<evidence type="ECO:0000313" key="9">
    <source>
        <dbReference type="Proteomes" id="UP000436911"/>
    </source>
</evidence>
<keyword evidence="3" id="KW-0560">Oxidoreductase</keyword>
<dbReference type="SUPFAM" id="SSF48179">
    <property type="entry name" value="6-phosphogluconate dehydrogenase C-terminal domain-like"/>
    <property type="match status" value="1"/>
</dbReference>
<dbReference type="InterPro" id="IPR051729">
    <property type="entry name" value="Opine/Lysopine_DH"/>
</dbReference>
<dbReference type="GeneID" id="60685092"/>
<reference evidence="8 10" key="2">
    <citation type="submission" date="2019-12" db="EMBL/GenBank/DDBJ databases">
        <title>Whole-genome sequencing of Allorhizobium vitis.</title>
        <authorList>
            <person name="Gan H.M."/>
            <person name="Szegedi E."/>
            <person name="Burr T."/>
            <person name="Savka M.A."/>
        </authorList>
    </citation>
    <scope>NUCLEOTIDE SEQUENCE [LARGE SCALE GENOMIC DNA]</scope>
    <source>
        <strain evidence="7 10">CG415</strain>
        <strain evidence="6 8">CG989</strain>
    </source>
</reference>
<dbReference type="SUPFAM" id="SSF51735">
    <property type="entry name" value="NAD(P)-binding Rossmann-fold domains"/>
    <property type="match status" value="1"/>
</dbReference>
<dbReference type="InterPro" id="IPR013328">
    <property type="entry name" value="6PGD_dom2"/>
</dbReference>
<dbReference type="OrthoDB" id="8295544at2"/>
<dbReference type="PANTHER" id="PTHR38015:SF1">
    <property type="entry name" value="OPINE DEHYDROGENASE DOMAIN-CONTAINING PROTEIN"/>
    <property type="match status" value="1"/>
</dbReference>
<dbReference type="EMBL" id="WPHM01000033">
    <property type="protein sequence ID" value="MUZ61078.1"/>
    <property type="molecule type" value="Genomic_DNA"/>
</dbReference>
<dbReference type="Pfam" id="PF02317">
    <property type="entry name" value="Octopine_DH"/>
    <property type="match status" value="1"/>
</dbReference>
<dbReference type="GO" id="GO:0016491">
    <property type="term" value="F:oxidoreductase activity"/>
    <property type="evidence" value="ECO:0007669"/>
    <property type="project" value="UniProtKB-KW"/>
</dbReference>
<comment type="caution">
    <text evidence="5">The sequence shown here is derived from an EMBL/GenBank/DDBJ whole genome shotgun (WGS) entry which is preliminary data.</text>
</comment>
<accession>A0A109CRN9</accession>
<comment type="similarity">
    <text evidence="1">Belongs to the lysopine/nopaline/octopine/opine/vitopine dehydrogenases family.</text>
</comment>
<evidence type="ECO:0000313" key="5">
    <source>
        <dbReference type="EMBL" id="KAA3518852.1"/>
    </source>
</evidence>
<dbReference type="EMBL" id="WPHU01000032">
    <property type="protein sequence ID" value="MVA59615.1"/>
    <property type="molecule type" value="Genomic_DNA"/>
</dbReference>
<dbReference type="SMR" id="A0A109CRN9"/>
<reference evidence="5 9" key="1">
    <citation type="submission" date="2018-08" db="EMBL/GenBank/DDBJ databases">
        <title>Genome sequencing of Agrobacterium vitis strain ICMP 10754.</title>
        <authorList>
            <person name="Visnovsky S.B."/>
            <person name="Pitman A.R."/>
        </authorList>
    </citation>
    <scope>NUCLEOTIDE SEQUENCE [LARGE SCALE GENOMIC DNA]</scope>
    <source>
        <strain evidence="5 9">ICMP 10754</strain>
    </source>
</reference>
<evidence type="ECO:0000313" key="8">
    <source>
        <dbReference type="Proteomes" id="UP000436692"/>
    </source>
</evidence>
<evidence type="ECO:0000256" key="3">
    <source>
        <dbReference type="ARBA" id="ARBA00023002"/>
    </source>
</evidence>
<dbReference type="EMBL" id="QUSG01000045">
    <property type="protein sequence ID" value="KAA3518852.1"/>
    <property type="molecule type" value="Genomic_DNA"/>
</dbReference>
<dbReference type="PANTHER" id="PTHR38015">
    <property type="entry name" value="BLR6086 PROTEIN"/>
    <property type="match status" value="1"/>
</dbReference>
<dbReference type="Gene3D" id="1.10.1040.10">
    <property type="entry name" value="N-(1-d-carboxylethyl)-l-norvaline Dehydrogenase, domain 2"/>
    <property type="match status" value="1"/>
</dbReference>
<feature type="domain" description="Opine dehydrogenase" evidence="4">
    <location>
        <begin position="182"/>
        <end position="326"/>
    </location>
</feature>
<protein>
    <submittedName>
        <fullName evidence="5">Vitopine synthase</fullName>
    </submittedName>
</protein>
<evidence type="ECO:0000259" key="4">
    <source>
        <dbReference type="Pfam" id="PF02317"/>
    </source>
</evidence>
<dbReference type="Proteomes" id="UP000440716">
    <property type="component" value="Unassembled WGS sequence"/>
</dbReference>
<dbReference type="InterPro" id="IPR036291">
    <property type="entry name" value="NAD(P)-bd_dom_sf"/>
</dbReference>
<dbReference type="InterPro" id="IPR008927">
    <property type="entry name" value="6-PGluconate_DH-like_C_sf"/>
</dbReference>
<evidence type="ECO:0000256" key="1">
    <source>
        <dbReference type="ARBA" id="ARBA00008730"/>
    </source>
</evidence>
<evidence type="ECO:0000313" key="6">
    <source>
        <dbReference type="EMBL" id="MUZ61078.1"/>
    </source>
</evidence>
<dbReference type="Proteomes" id="UP000436911">
    <property type="component" value="Unassembled WGS sequence"/>
</dbReference>
<dbReference type="InterPro" id="IPR003421">
    <property type="entry name" value="Opine_DH"/>
</dbReference>
<sequence length="358" mass="38860">MAKVAILGAGNLALTLAGDLARRLGQTPSIWAPISNRSSFNDVRCLGSLELVGPDYGGDFQPRLEDDLGTAISGAAFIFLTVPTLGQQGILRELAKFNLSNSVLVALPGSATSLACKQTLVPTFAPIAVIESTTSPYACRRVKARVLMLGVKATFEVATTQPLSEEVKGRFEVLFPNPPQWYQHPASIFFSNTNPVAHPAGILAARDSIEQGILPVPKFYRQFVPQAITRVIAIDEERLSIVDALGLESETDFSYSKKWYGGHACNAREFYETYEGYAEIETPKTMNHRYLTEDVKHILVLWVEIAEAIGVQVPEMKSVVQEASDVLNENLLRTGRGLSSLNLGGANANAIVRALNGV</sequence>
<evidence type="ECO:0000256" key="2">
    <source>
        <dbReference type="ARBA" id="ARBA00022857"/>
    </source>
</evidence>
<keyword evidence="2" id="KW-0521">NADP</keyword>
<proteinExistence type="inferred from homology"/>